<accession>A0A0A9GVQ7</accession>
<reference evidence="1" key="2">
    <citation type="journal article" date="2015" name="Data Brief">
        <title>Shoot transcriptome of the giant reed, Arundo donax.</title>
        <authorList>
            <person name="Barrero R.A."/>
            <person name="Guerrero F.D."/>
            <person name="Moolhuijzen P."/>
            <person name="Goolsby J.A."/>
            <person name="Tidwell J."/>
            <person name="Bellgard S.E."/>
            <person name="Bellgard M.I."/>
        </authorList>
    </citation>
    <scope>NUCLEOTIDE SEQUENCE</scope>
    <source>
        <tissue evidence="1">Shoot tissue taken approximately 20 cm above the soil surface</tissue>
    </source>
</reference>
<name>A0A0A9GVQ7_ARUDO</name>
<reference evidence="1" key="1">
    <citation type="submission" date="2014-09" db="EMBL/GenBank/DDBJ databases">
        <authorList>
            <person name="Magalhaes I.L.F."/>
            <person name="Oliveira U."/>
            <person name="Santos F.R."/>
            <person name="Vidigal T.H.D.A."/>
            <person name="Brescovit A.D."/>
            <person name="Santos A.J."/>
        </authorList>
    </citation>
    <scope>NUCLEOTIDE SEQUENCE</scope>
    <source>
        <tissue evidence="1">Shoot tissue taken approximately 20 cm above the soil surface</tissue>
    </source>
</reference>
<organism evidence="1">
    <name type="scientific">Arundo donax</name>
    <name type="common">Giant reed</name>
    <name type="synonym">Donax arundinaceus</name>
    <dbReference type="NCBI Taxonomy" id="35708"/>
    <lineage>
        <taxon>Eukaryota</taxon>
        <taxon>Viridiplantae</taxon>
        <taxon>Streptophyta</taxon>
        <taxon>Embryophyta</taxon>
        <taxon>Tracheophyta</taxon>
        <taxon>Spermatophyta</taxon>
        <taxon>Magnoliopsida</taxon>
        <taxon>Liliopsida</taxon>
        <taxon>Poales</taxon>
        <taxon>Poaceae</taxon>
        <taxon>PACMAD clade</taxon>
        <taxon>Arundinoideae</taxon>
        <taxon>Arundineae</taxon>
        <taxon>Arundo</taxon>
    </lineage>
</organism>
<dbReference type="EMBL" id="GBRH01171255">
    <property type="protein sequence ID" value="JAE26641.1"/>
    <property type="molecule type" value="Transcribed_RNA"/>
</dbReference>
<sequence length="68" mass="7988">MRNVNFCTYASTMEYNIVKMETPTLLQSVLDYPPEEKEPRRDVSEMLVEMGRSMLSKQQEPARTSPRF</sequence>
<dbReference type="AlphaFoldDB" id="A0A0A9GVQ7"/>
<proteinExistence type="predicted"/>
<evidence type="ECO:0000313" key="1">
    <source>
        <dbReference type="EMBL" id="JAE26641.1"/>
    </source>
</evidence>
<protein>
    <submittedName>
        <fullName evidence="1">Uncharacterized protein</fullName>
    </submittedName>
</protein>